<dbReference type="GO" id="GO:0051301">
    <property type="term" value="P:cell division"/>
    <property type="evidence" value="ECO:0007669"/>
    <property type="project" value="UniProtKB-KW"/>
</dbReference>
<dbReference type="GO" id="GO:0005881">
    <property type="term" value="C:cytoplasmic microtubule"/>
    <property type="evidence" value="ECO:0007669"/>
    <property type="project" value="TreeGrafter"/>
</dbReference>
<name>A0A2T3A6B9_9PEZI</name>
<dbReference type="Pfam" id="PF12348">
    <property type="entry name" value="CLASP_N"/>
    <property type="match status" value="2"/>
</dbReference>
<dbReference type="InterPro" id="IPR024395">
    <property type="entry name" value="CLASP_N_dom"/>
</dbReference>
<dbReference type="PANTHER" id="PTHR21567:SF9">
    <property type="entry name" value="CLIP-ASSOCIATING PROTEIN"/>
    <property type="match status" value="1"/>
</dbReference>
<feature type="region of interest" description="Disordered" evidence="8">
    <location>
        <begin position="760"/>
        <end position="818"/>
    </location>
</feature>
<dbReference type="PANTHER" id="PTHR21567">
    <property type="entry name" value="CLASP"/>
    <property type="match status" value="1"/>
</dbReference>
<feature type="domain" description="TOG" evidence="9">
    <location>
        <begin position="3"/>
        <end position="225"/>
    </location>
</feature>
<accession>A0A2T3A6B9</accession>
<dbReference type="AlphaFoldDB" id="A0A2T3A6B9"/>
<dbReference type="GO" id="GO:0090307">
    <property type="term" value="P:mitotic spindle assembly"/>
    <property type="evidence" value="ECO:0007669"/>
    <property type="project" value="TreeGrafter"/>
</dbReference>
<evidence type="ECO:0000256" key="4">
    <source>
        <dbReference type="ARBA" id="ARBA00022618"/>
    </source>
</evidence>
<dbReference type="Proteomes" id="UP000241462">
    <property type="component" value="Unassembled WGS sequence"/>
</dbReference>
<proteinExistence type="inferred from homology"/>
<feature type="region of interest" description="Disordered" evidence="8">
    <location>
        <begin position="847"/>
        <end position="870"/>
    </location>
</feature>
<keyword evidence="5" id="KW-0493">Microtubule</keyword>
<comment type="subcellular location">
    <subcellularLocation>
        <location evidence="1">Cytoplasm</location>
        <location evidence="1">Cytoskeleton</location>
        <location evidence="1">Spindle</location>
    </subcellularLocation>
</comment>
<dbReference type="OrthoDB" id="46159at2759"/>
<dbReference type="EMBL" id="KZ678456">
    <property type="protein sequence ID" value="PSR83690.1"/>
    <property type="molecule type" value="Genomic_DNA"/>
</dbReference>
<dbReference type="InterPro" id="IPR011989">
    <property type="entry name" value="ARM-like"/>
</dbReference>
<dbReference type="Gene3D" id="1.25.10.10">
    <property type="entry name" value="Leucine-rich Repeat Variant"/>
    <property type="match status" value="3"/>
</dbReference>
<evidence type="ECO:0000256" key="5">
    <source>
        <dbReference type="ARBA" id="ARBA00022701"/>
    </source>
</evidence>
<feature type="compositionally biased region" description="Polar residues" evidence="8">
    <location>
        <begin position="595"/>
        <end position="604"/>
    </location>
</feature>
<keyword evidence="11" id="KW-1185">Reference proteome</keyword>
<evidence type="ECO:0000256" key="2">
    <source>
        <dbReference type="ARBA" id="ARBA00009549"/>
    </source>
</evidence>
<keyword evidence="6" id="KW-0131">Cell cycle</keyword>
<evidence type="ECO:0000256" key="3">
    <source>
        <dbReference type="ARBA" id="ARBA00011375"/>
    </source>
</evidence>
<dbReference type="GO" id="GO:0005876">
    <property type="term" value="C:spindle microtubule"/>
    <property type="evidence" value="ECO:0007669"/>
    <property type="project" value="TreeGrafter"/>
</dbReference>
<comment type="function">
    <text evidence="7">Microtubule binding protein that promotes the stabilization of dynamic microtubules. Required for mitotic spindle formation.</text>
</comment>
<feature type="compositionally biased region" description="Pro residues" evidence="8">
    <location>
        <begin position="239"/>
        <end position="250"/>
    </location>
</feature>
<feature type="compositionally biased region" description="Polar residues" evidence="8">
    <location>
        <begin position="800"/>
        <end position="818"/>
    </location>
</feature>
<keyword evidence="4" id="KW-0132">Cell division</keyword>
<dbReference type="STRING" id="2025994.A0A2T3A6B9"/>
<feature type="compositionally biased region" description="Acidic residues" evidence="8">
    <location>
        <begin position="774"/>
        <end position="785"/>
    </location>
</feature>
<dbReference type="SMART" id="SM01349">
    <property type="entry name" value="TOG"/>
    <property type="match status" value="2"/>
</dbReference>
<sequence length="1121" mass="122531">MAEKITEEQVEALQKILASDRPIDEKVAQITAVKTSIKHHNVPDTCVAPLFEALRKASRSPHGVLVHAGLTSLNHLVTRLSRQEPRYISHERKETLKLLVDRMGDQKDKFRAIAVQSMVTMCKIDDVRPAVEGAVKEILEGKTVKAKAAEASLQWLLQAHQDVGLPFKTYVPLLMKLLENSDPGVRETARNTVIELFRDSSGPAKVDLKKKLVEHNVRPATQAAILKELNPRTATPGPDAEPPAPEPIHAPRPNLAASMSSISTMSVDRPFTPAPDTRTEHVEPSYINTSRELEDMFRDMHGYFEGNESEHNWKLREQSITRLRRLLAGNAPTDYADAFLSGLRGLLDGIIKAIKSLRTSLSKEGCSLVQDMAVIYGPGIDPMVELLMQTFIGLAGATKKIASQQANVCVDAIVGRVTYTKRIMEHLTAACADKNVQPRTYATGWLKTLLQKEAAHKSHIEHGGGLELLDKGIKRGLTDANPGVREKMRSTFWLFHSIWPQRANALMDTLEPTAQRLLEKDPNNPNAPKASGGATVRPGLGLSRSTMAPKPSIRDTIRAQKASLSRPGSAMETSRPARPGSAMDFSPPQPRASRALSNHSSSVGPSAAPSMAMRPKAGGLAGAPVRPRAGTRPNIPPRPKTAGPYDIRSSTEPLLGSPPQLKKAVTPRTMVGSPKRTLPRAVPGHKTANSGSSIPTPSRLGSPSPRSSPATSPHHSPLRTSRLQLGPPLLANSRHEDSMMVDMPNIADVANTPTPMIESPFFGGTPQPQAQESQDADMMDVDEPEAPSTVPEANGVQMETEPTQDQEMQNGAPSQSQELKVYEDPMTTEESPSYQVATTVLEERPVNEDAASLQPRENDNAPVNGEDATLSERDRQQLRLIDSALNKIKAKTLDVHGFRKFQGILRENKAPLQDEKFDALLLGLFDFLEDAQPNLAPEKVQDVKAQILATIKLLLKKHRDHFQPHVSKGLESLMAARAAYDSRTHIVSGLELLADELVLLGDAQEITIVLTKRMADLNARDAAGCRSLSMGLHVLKELVDMKADFMPTDDELGNLAALCTRCLESSESGVRMDAVQLCVALHARAGDARFWEVLKDVRDDPKSLITYYIVKRQRERGTAGA</sequence>
<dbReference type="GO" id="GO:0060172">
    <property type="term" value="P:astral microtubule depolymerization"/>
    <property type="evidence" value="ECO:0007669"/>
    <property type="project" value="TreeGrafter"/>
</dbReference>
<evidence type="ECO:0000256" key="7">
    <source>
        <dbReference type="ARBA" id="ARBA00024889"/>
    </source>
</evidence>
<dbReference type="InterPro" id="IPR034085">
    <property type="entry name" value="TOG"/>
</dbReference>
<dbReference type="InParanoid" id="A0A2T3A6B9"/>
<feature type="region of interest" description="Disordered" evidence="8">
    <location>
        <begin position="227"/>
        <end position="254"/>
    </location>
</feature>
<feature type="domain" description="TOG" evidence="9">
    <location>
        <begin position="289"/>
        <end position="530"/>
    </location>
</feature>
<evidence type="ECO:0000313" key="10">
    <source>
        <dbReference type="EMBL" id="PSR83690.1"/>
    </source>
</evidence>
<evidence type="ECO:0000259" key="9">
    <source>
        <dbReference type="SMART" id="SM01349"/>
    </source>
</evidence>
<dbReference type="InterPro" id="IPR016024">
    <property type="entry name" value="ARM-type_fold"/>
</dbReference>
<dbReference type="GO" id="GO:0008017">
    <property type="term" value="F:microtubule binding"/>
    <property type="evidence" value="ECO:0007669"/>
    <property type="project" value="TreeGrafter"/>
</dbReference>
<feature type="compositionally biased region" description="Low complexity" evidence="8">
    <location>
        <begin position="695"/>
        <end position="715"/>
    </location>
</feature>
<dbReference type="GO" id="GO:1990023">
    <property type="term" value="C:mitotic spindle midzone"/>
    <property type="evidence" value="ECO:0007669"/>
    <property type="project" value="TreeGrafter"/>
</dbReference>
<organism evidence="10 11">
    <name type="scientific">Coniella lustricola</name>
    <dbReference type="NCBI Taxonomy" id="2025994"/>
    <lineage>
        <taxon>Eukaryota</taxon>
        <taxon>Fungi</taxon>
        <taxon>Dikarya</taxon>
        <taxon>Ascomycota</taxon>
        <taxon>Pezizomycotina</taxon>
        <taxon>Sordariomycetes</taxon>
        <taxon>Sordariomycetidae</taxon>
        <taxon>Diaporthales</taxon>
        <taxon>Schizoparmaceae</taxon>
        <taxon>Coniella</taxon>
    </lineage>
</organism>
<comment type="subunit">
    <text evidence="3">Interacts with microtubules.</text>
</comment>
<reference evidence="10 11" key="1">
    <citation type="journal article" date="2018" name="Mycol. Prog.">
        <title>Coniella lustricola, a new species from submerged detritus.</title>
        <authorList>
            <person name="Raudabaugh D.B."/>
            <person name="Iturriaga T."/>
            <person name="Carver A."/>
            <person name="Mondo S."/>
            <person name="Pangilinan J."/>
            <person name="Lipzen A."/>
            <person name="He G."/>
            <person name="Amirebrahimi M."/>
            <person name="Grigoriev I.V."/>
            <person name="Miller A.N."/>
        </authorList>
    </citation>
    <scope>NUCLEOTIDE SEQUENCE [LARGE SCALE GENOMIC DNA]</scope>
    <source>
        <strain evidence="10 11">B22-T-1</strain>
    </source>
</reference>
<evidence type="ECO:0000256" key="8">
    <source>
        <dbReference type="SAM" id="MobiDB-lite"/>
    </source>
</evidence>
<keyword evidence="6" id="KW-0498">Mitosis</keyword>
<gene>
    <name evidence="10" type="ORF">BD289DRAFT_453707</name>
</gene>
<evidence type="ECO:0000256" key="6">
    <source>
        <dbReference type="ARBA" id="ARBA00022776"/>
    </source>
</evidence>
<feature type="region of interest" description="Disordered" evidence="8">
    <location>
        <begin position="518"/>
        <end position="730"/>
    </location>
</feature>
<evidence type="ECO:0000313" key="11">
    <source>
        <dbReference type="Proteomes" id="UP000241462"/>
    </source>
</evidence>
<dbReference type="GO" id="GO:0005815">
    <property type="term" value="C:microtubule organizing center"/>
    <property type="evidence" value="ECO:0007669"/>
    <property type="project" value="TreeGrafter"/>
</dbReference>
<dbReference type="SUPFAM" id="SSF48371">
    <property type="entry name" value="ARM repeat"/>
    <property type="match status" value="1"/>
</dbReference>
<evidence type="ECO:0000256" key="1">
    <source>
        <dbReference type="ARBA" id="ARBA00004186"/>
    </source>
</evidence>
<protein>
    <submittedName>
        <fullName evidence="10">Clasp N terminal-domain-containing protein</fullName>
    </submittedName>
</protein>
<comment type="similarity">
    <text evidence="2">Belongs to the CLASP family.</text>
</comment>